<dbReference type="PANTHER" id="PTHR30572">
    <property type="entry name" value="MEMBRANE COMPONENT OF TRANSPORTER-RELATED"/>
    <property type="match status" value="1"/>
</dbReference>
<evidence type="ECO:0000256" key="5">
    <source>
        <dbReference type="ARBA" id="ARBA00023136"/>
    </source>
</evidence>
<evidence type="ECO:0000256" key="4">
    <source>
        <dbReference type="ARBA" id="ARBA00022989"/>
    </source>
</evidence>
<dbReference type="Proteomes" id="UP000325122">
    <property type="component" value="Unassembled WGS sequence"/>
</dbReference>
<evidence type="ECO:0000256" key="3">
    <source>
        <dbReference type="ARBA" id="ARBA00022692"/>
    </source>
</evidence>
<feature type="domain" description="MacB-like periplasmic core" evidence="9">
    <location>
        <begin position="21"/>
        <end position="250"/>
    </location>
</feature>
<feature type="transmembrane region" description="Helical" evidence="7">
    <location>
        <begin position="382"/>
        <end position="400"/>
    </location>
</feature>
<keyword evidence="3 7" id="KW-0812">Transmembrane</keyword>
<feature type="transmembrane region" description="Helical" evidence="7">
    <location>
        <begin position="284"/>
        <end position="312"/>
    </location>
</feature>
<organism evidence="10 11">
    <name type="scientific">Alkalicaulis satelles</name>
    <dbReference type="NCBI Taxonomy" id="2609175"/>
    <lineage>
        <taxon>Bacteria</taxon>
        <taxon>Pseudomonadati</taxon>
        <taxon>Pseudomonadota</taxon>
        <taxon>Alphaproteobacteria</taxon>
        <taxon>Maricaulales</taxon>
        <taxon>Maricaulaceae</taxon>
        <taxon>Alkalicaulis</taxon>
    </lineage>
</organism>
<comment type="subcellular location">
    <subcellularLocation>
        <location evidence="1">Cell membrane</location>
        <topology evidence="1">Multi-pass membrane protein</topology>
    </subcellularLocation>
</comment>
<evidence type="ECO:0000256" key="2">
    <source>
        <dbReference type="ARBA" id="ARBA00022475"/>
    </source>
</evidence>
<sequence length="417" mass="43351">MNLMAAIAVALTALRVNALRSFLAILGVIFGVAAVITTVSLAQGARDAVESRIASLGASTLNITAGSRARGGRQGGAGSGTPFSDADVTALRTELDFIAAASGLVQSNVTAVVDGANWPTQIIGSNAEYMDVRDWTLADGRMFTEAETQRSARVAVIGQTTARELFPGGGAVGASVRVNSQPFEIIGVLGDLGAGAFGQDQNDVLLAPVTTVRSRVTGFSRAGVRDPVQQVWVKIAPGFNMELATIELEDYLRVRRNVPPGGQDNFAIRNFADLIRAFNETQRVLGLLLASAGLITLLVGGIGIMNVMLVSVTERTREIGLRLAVGARRRDIRNQFLIESVVLCSAGGVIGLGAGVAVARGIEAFGPAMGLTGLAVSVDPSVALVAIGAAATVGVLFGFYPAMRASRLDPIEALRHE</sequence>
<evidence type="ECO:0000313" key="11">
    <source>
        <dbReference type="Proteomes" id="UP000325122"/>
    </source>
</evidence>
<gene>
    <name evidence="10" type="ORF">F1654_04220</name>
</gene>
<comment type="caution">
    <text evidence="10">The sequence shown here is derived from an EMBL/GenBank/DDBJ whole genome shotgun (WGS) entry which is preliminary data.</text>
</comment>
<dbReference type="AlphaFoldDB" id="A0A5M6ZNB6"/>
<proteinExistence type="inferred from homology"/>
<feature type="domain" description="ABC3 transporter permease C-terminal" evidence="8">
    <location>
        <begin position="292"/>
        <end position="410"/>
    </location>
</feature>
<evidence type="ECO:0000259" key="8">
    <source>
        <dbReference type="Pfam" id="PF02687"/>
    </source>
</evidence>
<name>A0A5M6ZNB6_9PROT</name>
<dbReference type="InterPro" id="IPR003838">
    <property type="entry name" value="ABC3_permease_C"/>
</dbReference>
<dbReference type="GO" id="GO:0005886">
    <property type="term" value="C:plasma membrane"/>
    <property type="evidence" value="ECO:0007669"/>
    <property type="project" value="UniProtKB-SubCell"/>
</dbReference>
<reference evidence="10 11" key="1">
    <citation type="submission" date="2019-09" db="EMBL/GenBank/DDBJ databases">
        <authorList>
            <person name="Kevbrin V."/>
            <person name="Grouzdev D.S."/>
        </authorList>
    </citation>
    <scope>NUCLEOTIDE SEQUENCE [LARGE SCALE GENOMIC DNA]</scope>
    <source>
        <strain evidence="10 11">G-192</strain>
    </source>
</reference>
<dbReference type="RefSeq" id="WP_150022228.1">
    <property type="nucleotide sequence ID" value="NZ_VWOJ01000001.1"/>
</dbReference>
<dbReference type="GO" id="GO:0022857">
    <property type="term" value="F:transmembrane transporter activity"/>
    <property type="evidence" value="ECO:0007669"/>
    <property type="project" value="TreeGrafter"/>
</dbReference>
<evidence type="ECO:0000259" key="9">
    <source>
        <dbReference type="Pfam" id="PF12704"/>
    </source>
</evidence>
<comment type="similarity">
    <text evidence="6">Belongs to the ABC-4 integral membrane protein family.</text>
</comment>
<dbReference type="Pfam" id="PF02687">
    <property type="entry name" value="FtsX"/>
    <property type="match status" value="1"/>
</dbReference>
<dbReference type="Pfam" id="PF12704">
    <property type="entry name" value="MacB_PCD"/>
    <property type="match status" value="1"/>
</dbReference>
<dbReference type="InterPro" id="IPR050250">
    <property type="entry name" value="Macrolide_Exporter_MacB"/>
</dbReference>
<protein>
    <submittedName>
        <fullName evidence="10">FtsX-like permease family protein</fullName>
    </submittedName>
</protein>
<evidence type="ECO:0000256" key="7">
    <source>
        <dbReference type="SAM" id="Phobius"/>
    </source>
</evidence>
<dbReference type="EMBL" id="VWOJ01000001">
    <property type="protein sequence ID" value="KAA5805197.1"/>
    <property type="molecule type" value="Genomic_DNA"/>
</dbReference>
<keyword evidence="5 7" id="KW-0472">Membrane</keyword>
<keyword evidence="4 7" id="KW-1133">Transmembrane helix</keyword>
<dbReference type="InterPro" id="IPR025857">
    <property type="entry name" value="MacB_PCD"/>
</dbReference>
<keyword evidence="2" id="KW-1003">Cell membrane</keyword>
<evidence type="ECO:0000313" key="10">
    <source>
        <dbReference type="EMBL" id="KAA5805197.1"/>
    </source>
</evidence>
<keyword evidence="11" id="KW-1185">Reference proteome</keyword>
<dbReference type="PANTHER" id="PTHR30572:SF4">
    <property type="entry name" value="ABC TRANSPORTER PERMEASE YTRF"/>
    <property type="match status" value="1"/>
</dbReference>
<evidence type="ECO:0000256" key="1">
    <source>
        <dbReference type="ARBA" id="ARBA00004651"/>
    </source>
</evidence>
<evidence type="ECO:0000256" key="6">
    <source>
        <dbReference type="ARBA" id="ARBA00038076"/>
    </source>
</evidence>
<feature type="transmembrane region" description="Helical" evidence="7">
    <location>
        <begin position="336"/>
        <end position="362"/>
    </location>
</feature>
<accession>A0A5M6ZNB6</accession>